<accession>N6T7J5</accession>
<gene>
    <name evidence="3" type="ORF">D910_00530</name>
    <name evidence="2" type="ORF">D910_04744</name>
    <name evidence="1" type="ORF">YQE_09895</name>
</gene>
<dbReference type="EMBL" id="KI208577">
    <property type="protein sequence ID" value="ERL95885.1"/>
    <property type="molecule type" value="Genomic_DNA"/>
</dbReference>
<organism evidence="1">
    <name type="scientific">Dendroctonus ponderosae</name>
    <name type="common">Mountain pine beetle</name>
    <dbReference type="NCBI Taxonomy" id="77166"/>
    <lineage>
        <taxon>Eukaryota</taxon>
        <taxon>Metazoa</taxon>
        <taxon>Ecdysozoa</taxon>
        <taxon>Arthropoda</taxon>
        <taxon>Hexapoda</taxon>
        <taxon>Insecta</taxon>
        <taxon>Pterygota</taxon>
        <taxon>Neoptera</taxon>
        <taxon>Endopterygota</taxon>
        <taxon>Coleoptera</taxon>
        <taxon>Polyphaga</taxon>
        <taxon>Cucujiformia</taxon>
        <taxon>Curculionidae</taxon>
        <taxon>Scolytinae</taxon>
        <taxon>Dendroctonus</taxon>
    </lineage>
</organism>
<dbReference type="HOGENOM" id="CLU_2544925_0_0_1"/>
<evidence type="ECO:0000313" key="2">
    <source>
        <dbReference type="EMBL" id="ERL87349.1"/>
    </source>
</evidence>
<evidence type="ECO:0000313" key="1">
    <source>
        <dbReference type="EMBL" id="ENN73648.1"/>
    </source>
</evidence>
<dbReference type="AlphaFoldDB" id="N6T7J5"/>
<feature type="non-terminal residue" evidence="1">
    <location>
        <position position="1"/>
    </location>
</feature>
<evidence type="ECO:0000313" key="4">
    <source>
        <dbReference type="Proteomes" id="UP000030742"/>
    </source>
</evidence>
<protein>
    <submittedName>
        <fullName evidence="1">Uncharacterized protein</fullName>
    </submittedName>
</protein>
<dbReference type="EMBL" id="KB631941">
    <property type="protein sequence ID" value="ERL87349.1"/>
    <property type="molecule type" value="Genomic_DNA"/>
</dbReference>
<evidence type="ECO:0000313" key="3">
    <source>
        <dbReference type="EMBL" id="ERL95885.1"/>
    </source>
</evidence>
<sequence>MDCWQTAVSLLLGVGTGLSKELHQTERKLMQFHVPFDLCTSKQPNIHCPNKLHSFNSFNVRGRFALVKSTYPSGHRSETQQQI</sequence>
<dbReference type="EMBL" id="KB741156">
    <property type="protein sequence ID" value="ENN73648.1"/>
    <property type="molecule type" value="Genomic_DNA"/>
</dbReference>
<name>N6T7J5_DENPD</name>
<proteinExistence type="predicted"/>
<dbReference type="Proteomes" id="UP000030742">
    <property type="component" value="Unassembled WGS sequence"/>
</dbReference>
<reference evidence="1 4" key="1">
    <citation type="journal article" date="2013" name="Genome Biol.">
        <title>Draft genome of the mountain pine beetle, Dendroctonus ponderosae Hopkins, a major forest pest.</title>
        <authorList>
            <person name="Keeling C.I."/>
            <person name="Yuen M.M."/>
            <person name="Liao N.Y."/>
            <person name="Docking T.R."/>
            <person name="Chan S.K."/>
            <person name="Taylor G.A."/>
            <person name="Palmquist D.L."/>
            <person name="Jackman S.D."/>
            <person name="Nguyen A."/>
            <person name="Li M."/>
            <person name="Henderson H."/>
            <person name="Janes J.K."/>
            <person name="Zhao Y."/>
            <person name="Pandoh P."/>
            <person name="Moore R."/>
            <person name="Sperling F.A."/>
            <person name="Huber D.P."/>
            <person name="Birol I."/>
            <person name="Jones S.J."/>
            <person name="Bohlmann J."/>
        </authorList>
    </citation>
    <scope>NUCLEOTIDE SEQUENCE</scope>
</reference>